<dbReference type="RefSeq" id="XP_015965531.1">
    <property type="nucleotide sequence ID" value="XM_016110045.1"/>
</dbReference>
<proteinExistence type="predicted"/>
<sequence>MLTCDHPILPDRYDERVEDHLRVTGFYYASQIGIVQNQKALVNALVERWHPDTHTFHLPIGECAVTLEDVALILGLPTDGLPVTGMTISSFDALKAECLHQFGVAPRKSECRGSCIKLTWLRDLRERLHLVDEISIQRYVKCHIMLLIGTILFGDKSGASVHWKYLPLLNDFDSIGQYSWGSACLAHLYRALCRASRYDCKEIDGPLILLLVWAFMRLPYLAPVPREPHSFPLANRWRNWERGDRRFRYLKLAHIRKALDDLQEGQFVWVAYGVDRVDPNIIPADIYMHSVVWSATVVSQSK</sequence>
<dbReference type="PANTHER" id="PTHR46033:SF8">
    <property type="entry name" value="PROTEIN MAINTENANCE OF MERISTEMS-LIKE"/>
    <property type="match status" value="1"/>
</dbReference>
<dbReference type="Pfam" id="PF10536">
    <property type="entry name" value="PMD"/>
    <property type="match status" value="1"/>
</dbReference>
<name>A0A6P4DJC6_ARADU</name>
<dbReference type="Proteomes" id="UP000515211">
    <property type="component" value="Chromosome 5"/>
</dbReference>
<organism evidence="2 3">
    <name type="scientific">Arachis duranensis</name>
    <name type="common">Wild peanut</name>
    <dbReference type="NCBI Taxonomy" id="130453"/>
    <lineage>
        <taxon>Eukaryota</taxon>
        <taxon>Viridiplantae</taxon>
        <taxon>Streptophyta</taxon>
        <taxon>Embryophyta</taxon>
        <taxon>Tracheophyta</taxon>
        <taxon>Spermatophyta</taxon>
        <taxon>Magnoliopsida</taxon>
        <taxon>eudicotyledons</taxon>
        <taxon>Gunneridae</taxon>
        <taxon>Pentapetalae</taxon>
        <taxon>rosids</taxon>
        <taxon>fabids</taxon>
        <taxon>Fabales</taxon>
        <taxon>Fabaceae</taxon>
        <taxon>Papilionoideae</taxon>
        <taxon>50 kb inversion clade</taxon>
        <taxon>dalbergioids sensu lato</taxon>
        <taxon>Dalbergieae</taxon>
        <taxon>Pterocarpus clade</taxon>
        <taxon>Arachis</taxon>
    </lineage>
</organism>
<reference evidence="2" key="1">
    <citation type="journal article" date="2016" name="Nat. Genet.">
        <title>The genome sequences of Arachis duranensis and Arachis ipaensis, the diploid ancestors of cultivated peanut.</title>
        <authorList>
            <person name="Bertioli D.J."/>
            <person name="Cannon S.B."/>
            <person name="Froenicke L."/>
            <person name="Huang G."/>
            <person name="Farmer A.D."/>
            <person name="Cannon E.K."/>
            <person name="Liu X."/>
            <person name="Gao D."/>
            <person name="Clevenger J."/>
            <person name="Dash S."/>
            <person name="Ren L."/>
            <person name="Moretzsohn M.C."/>
            <person name="Shirasawa K."/>
            <person name="Huang W."/>
            <person name="Vidigal B."/>
            <person name="Abernathy B."/>
            <person name="Chu Y."/>
            <person name="Niederhuth C.E."/>
            <person name="Umale P."/>
            <person name="Araujo A.C."/>
            <person name="Kozik A."/>
            <person name="Kim K.D."/>
            <person name="Burow M.D."/>
            <person name="Varshney R.K."/>
            <person name="Wang X."/>
            <person name="Zhang X."/>
            <person name="Barkley N."/>
            <person name="Guimaraes P.M."/>
            <person name="Isobe S."/>
            <person name="Guo B."/>
            <person name="Liao B."/>
            <person name="Stalker H.T."/>
            <person name="Schmitz R.J."/>
            <person name="Scheffler B.E."/>
            <person name="Leal-Bertioli S.C."/>
            <person name="Xun X."/>
            <person name="Jackson S.A."/>
            <person name="Michelmore R."/>
            <person name="Ozias-Akins P."/>
        </authorList>
    </citation>
    <scope>NUCLEOTIDE SEQUENCE [LARGE SCALE GENOMIC DNA]</scope>
    <source>
        <strain evidence="2">cv. V14167</strain>
    </source>
</reference>
<protein>
    <submittedName>
        <fullName evidence="3">Protein MAIN-LIKE 1-like</fullName>
    </submittedName>
</protein>
<dbReference type="AlphaFoldDB" id="A0A6P4DJC6"/>
<evidence type="ECO:0000313" key="2">
    <source>
        <dbReference type="Proteomes" id="UP000515211"/>
    </source>
</evidence>
<gene>
    <name evidence="3" type="primary">LOC107489294</name>
</gene>
<evidence type="ECO:0000259" key="1">
    <source>
        <dbReference type="Pfam" id="PF10536"/>
    </source>
</evidence>
<dbReference type="KEGG" id="adu:107489294"/>
<feature type="domain" description="Aminotransferase-like plant mobile" evidence="1">
    <location>
        <begin position="25"/>
        <end position="274"/>
    </location>
</feature>
<accession>A0A6P4DJC6</accession>
<dbReference type="PANTHER" id="PTHR46033">
    <property type="entry name" value="PROTEIN MAIN-LIKE 2"/>
    <property type="match status" value="1"/>
</dbReference>
<keyword evidence="2" id="KW-1185">Reference proteome</keyword>
<evidence type="ECO:0000313" key="3">
    <source>
        <dbReference type="RefSeq" id="XP_015965531.1"/>
    </source>
</evidence>
<dbReference type="GO" id="GO:0010073">
    <property type="term" value="P:meristem maintenance"/>
    <property type="evidence" value="ECO:0007669"/>
    <property type="project" value="InterPro"/>
</dbReference>
<reference evidence="3" key="2">
    <citation type="submission" date="2025-08" db="UniProtKB">
        <authorList>
            <consortium name="RefSeq"/>
        </authorList>
    </citation>
    <scope>IDENTIFICATION</scope>
    <source>
        <tissue evidence="3">Whole plant</tissue>
    </source>
</reference>
<dbReference type="InterPro" id="IPR019557">
    <property type="entry name" value="AminoTfrase-like_pln_mobile"/>
</dbReference>
<dbReference type="InterPro" id="IPR044824">
    <property type="entry name" value="MAIN-like"/>
</dbReference>
<dbReference type="GeneID" id="107489294"/>